<evidence type="ECO:0000259" key="5">
    <source>
        <dbReference type="Pfam" id="PF25597"/>
    </source>
</evidence>
<feature type="domain" description="Reverse transcriptase Ty1/copia-type" evidence="4">
    <location>
        <begin position="553"/>
        <end position="676"/>
    </location>
</feature>
<dbReference type="InterPro" id="IPR039537">
    <property type="entry name" value="Retrotran_Ty1/copia-like"/>
</dbReference>
<keyword evidence="7" id="KW-1185">Reference proteome</keyword>
<reference evidence="6" key="1">
    <citation type="journal article" date="2022" name="Int. J. Mol. Sci.">
        <title>Draft Genome of Tanacetum Coccineum: Genomic Comparison of Closely Related Tanacetum-Family Plants.</title>
        <authorList>
            <person name="Yamashiro T."/>
            <person name="Shiraishi A."/>
            <person name="Nakayama K."/>
            <person name="Satake H."/>
        </authorList>
    </citation>
    <scope>NUCLEOTIDE SEQUENCE</scope>
</reference>
<dbReference type="Pfam" id="PF25597">
    <property type="entry name" value="SH3_retrovirus"/>
    <property type="match status" value="1"/>
</dbReference>
<keyword evidence="2" id="KW-0378">Hydrolase</keyword>
<dbReference type="InterPro" id="IPR013103">
    <property type="entry name" value="RVT_2"/>
</dbReference>
<feature type="region of interest" description="Disordered" evidence="3">
    <location>
        <begin position="27"/>
        <end position="46"/>
    </location>
</feature>
<feature type="domain" description="Retroviral polymerase SH3-like" evidence="5">
    <location>
        <begin position="333"/>
        <end position="381"/>
    </location>
</feature>
<organism evidence="6 7">
    <name type="scientific">Tanacetum coccineum</name>
    <dbReference type="NCBI Taxonomy" id="301880"/>
    <lineage>
        <taxon>Eukaryota</taxon>
        <taxon>Viridiplantae</taxon>
        <taxon>Streptophyta</taxon>
        <taxon>Embryophyta</taxon>
        <taxon>Tracheophyta</taxon>
        <taxon>Spermatophyta</taxon>
        <taxon>Magnoliopsida</taxon>
        <taxon>eudicotyledons</taxon>
        <taxon>Gunneridae</taxon>
        <taxon>Pentapetalae</taxon>
        <taxon>asterids</taxon>
        <taxon>campanulids</taxon>
        <taxon>Asterales</taxon>
        <taxon>Asteraceae</taxon>
        <taxon>Asteroideae</taxon>
        <taxon>Anthemideae</taxon>
        <taxon>Anthemidinae</taxon>
        <taxon>Tanacetum</taxon>
    </lineage>
</organism>
<reference evidence="6" key="2">
    <citation type="submission" date="2022-01" db="EMBL/GenBank/DDBJ databases">
        <authorList>
            <person name="Yamashiro T."/>
            <person name="Shiraishi A."/>
            <person name="Satake H."/>
            <person name="Nakayama K."/>
        </authorList>
    </citation>
    <scope>NUCLEOTIDE SEQUENCE</scope>
</reference>
<dbReference type="PANTHER" id="PTHR42648:SF21">
    <property type="entry name" value="CYSTEINE-RICH RLK (RECEPTOR-LIKE PROTEIN KINASE) 8"/>
    <property type="match status" value="1"/>
</dbReference>
<feature type="compositionally biased region" description="Polar residues" evidence="3">
    <location>
        <begin position="461"/>
        <end position="482"/>
    </location>
</feature>
<dbReference type="PANTHER" id="PTHR42648">
    <property type="entry name" value="TRANSPOSASE, PUTATIVE-RELATED"/>
    <property type="match status" value="1"/>
</dbReference>
<dbReference type="InterPro" id="IPR057670">
    <property type="entry name" value="SH3_retrovirus"/>
</dbReference>
<name>A0ABQ5CLB5_9ASTR</name>
<evidence type="ECO:0000313" key="7">
    <source>
        <dbReference type="Proteomes" id="UP001151760"/>
    </source>
</evidence>
<feature type="region of interest" description="Disordered" evidence="3">
    <location>
        <begin position="424"/>
        <end position="500"/>
    </location>
</feature>
<keyword evidence="1" id="KW-0479">Metal-binding</keyword>
<evidence type="ECO:0000259" key="4">
    <source>
        <dbReference type="Pfam" id="PF07727"/>
    </source>
</evidence>
<feature type="compositionally biased region" description="Basic and acidic residues" evidence="3">
    <location>
        <begin position="440"/>
        <end position="460"/>
    </location>
</feature>
<dbReference type="Proteomes" id="UP001151760">
    <property type="component" value="Unassembled WGS sequence"/>
</dbReference>
<feature type="region of interest" description="Disordered" evidence="3">
    <location>
        <begin position="67"/>
        <end position="89"/>
    </location>
</feature>
<evidence type="ECO:0000256" key="3">
    <source>
        <dbReference type="SAM" id="MobiDB-lite"/>
    </source>
</evidence>
<protein>
    <submittedName>
        <fullName evidence="6">Ribonuclease H-like domain-containing protein</fullName>
    </submittedName>
</protein>
<evidence type="ECO:0000256" key="2">
    <source>
        <dbReference type="ARBA" id="ARBA00022801"/>
    </source>
</evidence>
<evidence type="ECO:0000313" key="6">
    <source>
        <dbReference type="EMBL" id="GJT26867.1"/>
    </source>
</evidence>
<dbReference type="Pfam" id="PF07727">
    <property type="entry name" value="RVT_2"/>
    <property type="match status" value="1"/>
</dbReference>
<sequence>MGETQLDMDSQGEVFYLPQDGDTLTRECKETRNQDSRYKNKTNSRKDCKCGRTLLPSHGAIEELPKLEGYGPKTSKSVSEDISNEVRESPDASLVEELVFDHVKADYNYHQRERVVSGNNYTRMNYNYSAKKAHPSAHRNIVPRAVLIKNGLRPLNTVRPVNTAHPKTRPKAVNTARPNSAVVNAVRANQVNSIKASACWVWRPTKLNRSRHMIGNMSYLLDFKEFDGGYVTFGGGAKGGKITGKETLKTGKLDFKDAYFVKELQFNQTCVAFLKGKQHKASSEAIDTVCYVQNKVLIVKPHNKTPYELFRGRTPALNFMRPFRCHVTILNALDYLGKFDGKFDEGFFIGYSLNSKDFRVYNIRTRKVEENLHIRFLEDKSIIAGDGPKRLFDIGVLTKLMNYVPVVACTNSNDFVDGSLFDSSSKNASDDEPQPFSNAGKKEDEGLSKESRIDDQERPENSSQDINTVGPSINTANSNANTDHAPLKATHADFFGDETESDVQTRRMIKTTNEQEFISVVYEGKTHEDLYTYLFAGFLSQEEPKRIAKALCDSAWGKRTIGIKWVFRNKKDERGTVIRNKERLVAQGHTQEEGIDYDEVFAPVARIEAIRLFLAYASFMGFMVYQMDVKSAFLYGMIEEEVYVCQPLGFEDPDYPDKVYKVVKALYGLHQAPRAGLFSFTDVRTASTPMDTKKPLLKDSDGDDVDVHLYRSKDWNIDVSTSSMTIQYFCKILPVDLVAFPDRTML</sequence>
<evidence type="ECO:0000256" key="1">
    <source>
        <dbReference type="ARBA" id="ARBA00022723"/>
    </source>
</evidence>
<gene>
    <name evidence="6" type="ORF">Tco_0907142</name>
</gene>
<comment type="caution">
    <text evidence="6">The sequence shown here is derived from an EMBL/GenBank/DDBJ whole genome shotgun (WGS) entry which is preliminary data.</text>
</comment>
<accession>A0ABQ5CLB5</accession>
<dbReference type="EMBL" id="BQNB010014328">
    <property type="protein sequence ID" value="GJT26867.1"/>
    <property type="molecule type" value="Genomic_DNA"/>
</dbReference>
<proteinExistence type="predicted"/>